<dbReference type="PROSITE" id="PS52050">
    <property type="entry name" value="WYL"/>
    <property type="match status" value="1"/>
</dbReference>
<gene>
    <name evidence="4" type="ORF">AKJ08_2956</name>
</gene>
<dbReference type="Pfam" id="PF25583">
    <property type="entry name" value="WCX"/>
    <property type="match status" value="1"/>
</dbReference>
<reference evidence="4 5" key="1">
    <citation type="submission" date="2015-08" db="EMBL/GenBank/DDBJ databases">
        <authorList>
            <person name="Babu N.S."/>
            <person name="Beckwith C.J."/>
            <person name="Beseler K.G."/>
            <person name="Brison A."/>
            <person name="Carone J.V."/>
            <person name="Caskin T.P."/>
            <person name="Diamond M."/>
            <person name="Durham M.E."/>
            <person name="Foxe J.M."/>
            <person name="Go M."/>
            <person name="Henderson B.A."/>
            <person name="Jones I.B."/>
            <person name="McGettigan J.A."/>
            <person name="Micheletti S.J."/>
            <person name="Nasrallah M.E."/>
            <person name="Ortiz D."/>
            <person name="Piller C.R."/>
            <person name="Privatt S.R."/>
            <person name="Schneider S.L."/>
            <person name="Sharp S."/>
            <person name="Smith T.C."/>
            <person name="Stanton J.D."/>
            <person name="Ullery H.E."/>
            <person name="Wilson R.J."/>
            <person name="Serrano M.G."/>
            <person name="Buck G."/>
            <person name="Lee V."/>
            <person name="Wang Y."/>
            <person name="Carvalho R."/>
            <person name="Voegtly L."/>
            <person name="Shi R."/>
            <person name="Duckworth R."/>
            <person name="Johnson A."/>
            <person name="Loviza R."/>
            <person name="Walstead R."/>
            <person name="Shah Z."/>
            <person name="Kiflezghi M."/>
            <person name="Wade K."/>
            <person name="Ball S.L."/>
            <person name="Bradley K.W."/>
            <person name="Asai D.J."/>
            <person name="Bowman C.A."/>
            <person name="Russell D.A."/>
            <person name="Pope W.H."/>
            <person name="Jacobs-Sera D."/>
            <person name="Hendrix R.W."/>
            <person name="Hatfull G.F."/>
        </authorList>
    </citation>
    <scope>NUCLEOTIDE SEQUENCE [LARGE SCALE GENOMIC DNA]</scope>
    <source>
        <strain evidence="4 5">DSM 27710</strain>
    </source>
</reference>
<evidence type="ECO:0000259" key="3">
    <source>
        <dbReference type="PROSITE" id="PS51000"/>
    </source>
</evidence>
<dbReference type="Pfam" id="PF13280">
    <property type="entry name" value="WYL"/>
    <property type="match status" value="1"/>
</dbReference>
<dbReference type="EMBL" id="CP012332">
    <property type="protein sequence ID" value="AKU92569.1"/>
    <property type="molecule type" value="Genomic_DNA"/>
</dbReference>
<keyword evidence="1" id="KW-0805">Transcription regulation</keyword>
<dbReference type="Pfam" id="PF08279">
    <property type="entry name" value="HTH_11"/>
    <property type="match status" value="1"/>
</dbReference>
<dbReference type="KEGG" id="vin:AKJ08_2956"/>
<dbReference type="PATRIC" id="fig|1391653.3.peg.3080"/>
<accession>A0A0K1PHH7</accession>
<dbReference type="OrthoDB" id="9787242at2"/>
<dbReference type="RefSeq" id="WP_050726720.1">
    <property type="nucleotide sequence ID" value="NZ_CP012332.1"/>
</dbReference>
<dbReference type="GO" id="GO:0003700">
    <property type="term" value="F:DNA-binding transcription factor activity"/>
    <property type="evidence" value="ECO:0007669"/>
    <property type="project" value="InterPro"/>
</dbReference>
<evidence type="ECO:0000313" key="5">
    <source>
        <dbReference type="Proteomes" id="UP000055590"/>
    </source>
</evidence>
<dbReference type="Gene3D" id="1.10.10.10">
    <property type="entry name" value="Winged helix-like DNA-binding domain superfamily/Winged helix DNA-binding domain"/>
    <property type="match status" value="1"/>
</dbReference>
<organism evidence="4 5">
    <name type="scientific">Vulgatibacter incomptus</name>
    <dbReference type="NCBI Taxonomy" id="1391653"/>
    <lineage>
        <taxon>Bacteria</taxon>
        <taxon>Pseudomonadati</taxon>
        <taxon>Myxococcota</taxon>
        <taxon>Myxococcia</taxon>
        <taxon>Myxococcales</taxon>
        <taxon>Cystobacterineae</taxon>
        <taxon>Vulgatibacteraceae</taxon>
        <taxon>Vulgatibacter</taxon>
    </lineage>
</organism>
<keyword evidence="2" id="KW-0804">Transcription</keyword>
<dbReference type="PANTHER" id="PTHR34580">
    <property type="match status" value="1"/>
</dbReference>
<dbReference type="InterPro" id="IPR051534">
    <property type="entry name" value="CBASS_pafABC_assoc_protein"/>
</dbReference>
<evidence type="ECO:0000256" key="1">
    <source>
        <dbReference type="ARBA" id="ARBA00023015"/>
    </source>
</evidence>
<dbReference type="STRING" id="1391653.AKJ08_2956"/>
<dbReference type="InterPro" id="IPR026881">
    <property type="entry name" value="WYL_dom"/>
</dbReference>
<dbReference type="AlphaFoldDB" id="A0A0K1PHH7"/>
<dbReference type="PANTHER" id="PTHR34580:SF1">
    <property type="entry name" value="PROTEIN PAFC"/>
    <property type="match status" value="1"/>
</dbReference>
<dbReference type="InterPro" id="IPR036388">
    <property type="entry name" value="WH-like_DNA-bd_sf"/>
</dbReference>
<keyword evidence="5" id="KW-1185">Reference proteome</keyword>
<dbReference type="Proteomes" id="UP000055590">
    <property type="component" value="Chromosome"/>
</dbReference>
<dbReference type="InterPro" id="IPR013196">
    <property type="entry name" value="HTH_11"/>
</dbReference>
<dbReference type="InterPro" id="IPR001034">
    <property type="entry name" value="DeoR_HTH"/>
</dbReference>
<dbReference type="InterPro" id="IPR036390">
    <property type="entry name" value="WH_DNA-bd_sf"/>
</dbReference>
<protein>
    <submittedName>
        <fullName evidence="4">Transcriptional regulator, DeoR family</fullName>
    </submittedName>
</protein>
<dbReference type="InterPro" id="IPR057727">
    <property type="entry name" value="WCX_dom"/>
</dbReference>
<evidence type="ECO:0000313" key="4">
    <source>
        <dbReference type="EMBL" id="AKU92569.1"/>
    </source>
</evidence>
<feature type="domain" description="HTH deoR-type" evidence="3">
    <location>
        <begin position="2"/>
        <end position="60"/>
    </location>
</feature>
<proteinExistence type="predicted"/>
<sequence>MRADRLVRLLLLLQSRSGWTAATLADQLEVSERTVYRDLDALSASGIPVQAVRGPGGGVSLMDGFRTELTGLTRAEVHAIASVGESPALGDLQLRLPLRSALAKLGFGLPPAQQQVIAYARQRLHVDPTPFFGEPEEVPHLEALREAVWQNRRIRLAYVDFDGTRSRRLIDPQGLVVKADRWYLVAITSRGPAVFRGSRIERSTLLDQTFERPADFDLPTFWRQWSARFAEKRAVYEVRLRLTEEGAAALRALRPRAEHGHIAAGETVVDFERESIAVSQLCHAPTGVEVLAPDDLRSRLRAIGTAFNATYG</sequence>
<name>A0A0K1PHH7_9BACT</name>
<dbReference type="PROSITE" id="PS51000">
    <property type="entry name" value="HTH_DEOR_2"/>
    <property type="match status" value="1"/>
</dbReference>
<dbReference type="SUPFAM" id="SSF46785">
    <property type="entry name" value="Winged helix' DNA-binding domain"/>
    <property type="match status" value="1"/>
</dbReference>
<evidence type="ECO:0000256" key="2">
    <source>
        <dbReference type="ARBA" id="ARBA00023163"/>
    </source>
</evidence>